<reference evidence="2" key="1">
    <citation type="journal article" date="2019" name="Int. J. Syst. Evol. Microbiol.">
        <title>The Global Catalogue of Microorganisms (GCM) 10K type strain sequencing project: providing services to taxonomists for standard genome sequencing and annotation.</title>
        <authorList>
            <consortium name="The Broad Institute Genomics Platform"/>
            <consortium name="The Broad Institute Genome Sequencing Center for Infectious Disease"/>
            <person name="Wu L."/>
            <person name="Ma J."/>
        </authorList>
    </citation>
    <scope>NUCLEOTIDE SEQUENCE [LARGE SCALE GENOMIC DNA]</scope>
    <source>
        <strain evidence="2">YIM 94188</strain>
    </source>
</reference>
<proteinExistence type="predicted"/>
<name>A0ABW0ZSY2_9ACTN</name>
<comment type="caution">
    <text evidence="1">The sequence shown here is derived from an EMBL/GenBank/DDBJ whole genome shotgun (WGS) entry which is preliminary data.</text>
</comment>
<dbReference type="EMBL" id="JBHSNS010000019">
    <property type="protein sequence ID" value="MFC5731625.1"/>
    <property type="molecule type" value="Genomic_DNA"/>
</dbReference>
<evidence type="ECO:0000313" key="2">
    <source>
        <dbReference type="Proteomes" id="UP001596072"/>
    </source>
</evidence>
<protein>
    <submittedName>
        <fullName evidence="1">Uncharacterized protein</fullName>
    </submittedName>
</protein>
<accession>A0ABW0ZSY2</accession>
<keyword evidence="2" id="KW-1185">Reference proteome</keyword>
<dbReference type="RefSeq" id="WP_136432323.1">
    <property type="nucleotide sequence ID" value="NZ_JBHSNS010000019.1"/>
</dbReference>
<sequence>MTTRVVLVRPWRDARVGSSCCGGGDARHGICFDERVDISTEHDAEKDLVAQVYLRLRDELPDVDVQIVGAENTAYLVPTVFRAVHRRRGVRAALAEVNRATTAGSVLFNGERLGDVITLGAGGVVKEVRRRVAQIAG</sequence>
<dbReference type="Proteomes" id="UP001596072">
    <property type="component" value="Unassembled WGS sequence"/>
</dbReference>
<gene>
    <name evidence="1" type="ORF">ACFPQB_22125</name>
</gene>
<organism evidence="1 2">
    <name type="scientific">Nocardioides vastitatis</name>
    <dbReference type="NCBI Taxonomy" id="2568655"/>
    <lineage>
        <taxon>Bacteria</taxon>
        <taxon>Bacillati</taxon>
        <taxon>Actinomycetota</taxon>
        <taxon>Actinomycetes</taxon>
        <taxon>Propionibacteriales</taxon>
        <taxon>Nocardioidaceae</taxon>
        <taxon>Nocardioides</taxon>
    </lineage>
</organism>
<evidence type="ECO:0000313" key="1">
    <source>
        <dbReference type="EMBL" id="MFC5731625.1"/>
    </source>
</evidence>